<dbReference type="EMBL" id="JACJHT010000034">
    <property type="protein sequence ID" value="MBA9043224.1"/>
    <property type="molecule type" value="Genomic_DNA"/>
</dbReference>
<dbReference type="Pfam" id="PF10706">
    <property type="entry name" value="Aminoglyc_resit"/>
    <property type="match status" value="1"/>
</dbReference>
<organism evidence="1 2">
    <name type="scientific">Priestia aryabhattai</name>
    <name type="common">Bacillus aryabhattai</name>
    <dbReference type="NCBI Taxonomy" id="412384"/>
    <lineage>
        <taxon>Bacteria</taxon>
        <taxon>Bacillati</taxon>
        <taxon>Bacillota</taxon>
        <taxon>Bacilli</taxon>
        <taxon>Bacillales</taxon>
        <taxon>Bacillaceae</taxon>
        <taxon>Priestia</taxon>
    </lineage>
</organism>
<dbReference type="Gene3D" id="3.30.460.40">
    <property type="match status" value="1"/>
</dbReference>
<evidence type="ECO:0000313" key="2">
    <source>
        <dbReference type="Proteomes" id="UP000543174"/>
    </source>
</evidence>
<dbReference type="AlphaFoldDB" id="A0A7W3NHP9"/>
<comment type="caution">
    <text evidence="1">The sequence shown here is derived from an EMBL/GenBank/DDBJ whole genome shotgun (WGS) entry which is preliminary data.</text>
</comment>
<sequence length="188" mass="22821">MSFEKCKYITSLLSDFDKPWFFAGGWAIDLFIGRETRNHSDIEIALYRKDQLEIKAYLKEWDFKKVVKGEFYLWKNEFLELPIHEIHAFNNRNKDIMEILLNETTEGNWLFRRNFKISYPLNSLWSYSNEGMPYLNPEITLLYKTKNTRKKDHDDFITVKDFLSEKQKEWLKNAIILQEPNHRWIDLL</sequence>
<dbReference type="RefSeq" id="WP_053488506.1">
    <property type="nucleotide sequence ID" value="NZ_CP169255.1"/>
</dbReference>
<accession>A0A7W3NHP9</accession>
<protein>
    <recommendedName>
        <fullName evidence="3">Aminoglycoside-2''-adenylyltransferase</fullName>
    </recommendedName>
</protein>
<name>A0A7W3NHP9_PRIAR</name>
<dbReference type="SUPFAM" id="SSF81301">
    <property type="entry name" value="Nucleotidyltransferase"/>
    <property type="match status" value="1"/>
</dbReference>
<proteinExistence type="predicted"/>
<evidence type="ECO:0000313" key="1">
    <source>
        <dbReference type="EMBL" id="MBA9043224.1"/>
    </source>
</evidence>
<evidence type="ECO:0008006" key="3">
    <source>
        <dbReference type="Google" id="ProtNLM"/>
    </source>
</evidence>
<dbReference type="InterPro" id="IPR019646">
    <property type="entry name" value="Aminoglyc_AdlTrfase"/>
</dbReference>
<reference evidence="1" key="1">
    <citation type="submission" date="2020-08" db="EMBL/GenBank/DDBJ databases">
        <title>Functional genomics of gut bacteria from endangered species of beetles.</title>
        <authorList>
            <person name="Carlos-Shanley C."/>
        </authorList>
    </citation>
    <scope>NUCLEOTIDE SEQUENCE [LARGE SCALE GENOMIC DNA]</scope>
    <source>
        <strain evidence="1">S00060</strain>
    </source>
</reference>
<keyword evidence="2" id="KW-1185">Reference proteome</keyword>
<dbReference type="InterPro" id="IPR043519">
    <property type="entry name" value="NT_sf"/>
</dbReference>
<dbReference type="Proteomes" id="UP000543174">
    <property type="component" value="Unassembled WGS sequence"/>
</dbReference>
<gene>
    <name evidence="1" type="ORF">HNP21_006420</name>
</gene>